<evidence type="ECO:0000256" key="5">
    <source>
        <dbReference type="ARBA" id="ARBA00023049"/>
    </source>
</evidence>
<dbReference type="InterPro" id="IPR001590">
    <property type="entry name" value="Peptidase_M12B"/>
</dbReference>
<sequence length="473" mass="53046">MLEFVPDNNAFYENHENSESIVEGIKLVAKSDTKDESEQLQFTTFGKSYTFQVIPTNSIFSPSFKILQSKIQGDGDEEVEYFSLQELESLTGAFYTDINGQGSFYVQQVNGQIQMEGIVDDTIRIWNSDGYHMASKISNHNSRIDVSMIGDIYNHSFAKIIPDHKVAMVEVLVLLDQIVYRNLTKHQTAIKKYLGIFWNFVQNKFRATSKPKVQLSLSAVVVLDNLKWISDSFILFNTPDANTILDNMGHWLYQNQIRHPKYDVAILQTGLDLARVHNNQLGREIAGVALTTGVCKKNDITQRMLNCGIIEDFNAPLYLGAFTGAHELAHILGSHHDDPSECTKDSIMAAIKPKLNANVLTFSDCSLNAIRRQLNHPDASCVYNTPHSEIPILPEVPNLTRDEMCKLKFGENSKSASKVIYNQLKKDICSVVLCFQSSGPRRSIKSLKWVPEGTSCFSGKVCIQGNCIKDSSS</sequence>
<dbReference type="STRING" id="126957.T1JBW1"/>
<protein>
    <recommendedName>
        <fullName evidence="9">Peptidase M12B domain-containing protein</fullName>
    </recommendedName>
</protein>
<reference evidence="10" key="2">
    <citation type="submission" date="2015-02" db="UniProtKB">
        <authorList>
            <consortium name="EnsemblMetazoa"/>
        </authorList>
    </citation>
    <scope>IDENTIFICATION</scope>
</reference>
<evidence type="ECO:0000313" key="10">
    <source>
        <dbReference type="EnsemblMetazoa" id="SMAR011266-PA"/>
    </source>
</evidence>
<keyword evidence="5" id="KW-0482">Metalloprotease</keyword>
<dbReference type="Pfam" id="PF01421">
    <property type="entry name" value="Reprolysin"/>
    <property type="match status" value="1"/>
</dbReference>
<evidence type="ECO:0000256" key="8">
    <source>
        <dbReference type="PROSITE-ProRule" id="PRU00276"/>
    </source>
</evidence>
<reference evidence="11" key="1">
    <citation type="submission" date="2011-05" db="EMBL/GenBank/DDBJ databases">
        <authorList>
            <person name="Richards S.R."/>
            <person name="Qu J."/>
            <person name="Jiang H."/>
            <person name="Jhangiani S.N."/>
            <person name="Agravi P."/>
            <person name="Goodspeed R."/>
            <person name="Gross S."/>
            <person name="Mandapat C."/>
            <person name="Jackson L."/>
            <person name="Mathew T."/>
            <person name="Pu L."/>
            <person name="Thornton R."/>
            <person name="Saada N."/>
            <person name="Wilczek-Boney K.B."/>
            <person name="Lee S."/>
            <person name="Kovar C."/>
            <person name="Wu Y."/>
            <person name="Scherer S.E."/>
            <person name="Worley K.C."/>
            <person name="Muzny D.M."/>
            <person name="Gibbs R."/>
        </authorList>
    </citation>
    <scope>NUCLEOTIDE SEQUENCE</scope>
    <source>
        <strain evidence="11">Brora</strain>
    </source>
</reference>
<evidence type="ECO:0000256" key="6">
    <source>
        <dbReference type="ARBA" id="ARBA00023157"/>
    </source>
</evidence>
<organism evidence="10 11">
    <name type="scientific">Strigamia maritima</name>
    <name type="common">European centipede</name>
    <name type="synonym">Geophilus maritimus</name>
    <dbReference type="NCBI Taxonomy" id="126957"/>
    <lineage>
        <taxon>Eukaryota</taxon>
        <taxon>Metazoa</taxon>
        <taxon>Ecdysozoa</taxon>
        <taxon>Arthropoda</taxon>
        <taxon>Myriapoda</taxon>
        <taxon>Chilopoda</taxon>
        <taxon>Pleurostigmophora</taxon>
        <taxon>Geophilomorpha</taxon>
        <taxon>Linotaeniidae</taxon>
        <taxon>Strigamia</taxon>
    </lineage>
</organism>
<evidence type="ECO:0000256" key="4">
    <source>
        <dbReference type="ARBA" id="ARBA00022833"/>
    </source>
</evidence>
<dbReference type="Gene3D" id="3.40.1620.60">
    <property type="match status" value="1"/>
</dbReference>
<dbReference type="PANTHER" id="PTHR11905:SF249">
    <property type="entry name" value="SOL NARAE, ISOFORM C"/>
    <property type="match status" value="1"/>
</dbReference>
<dbReference type="InterPro" id="IPR024079">
    <property type="entry name" value="MetalloPept_cat_dom_sf"/>
</dbReference>
<feature type="binding site" evidence="8">
    <location>
        <position position="330"/>
    </location>
    <ligand>
        <name>Zn(2+)</name>
        <dbReference type="ChEBI" id="CHEBI:29105"/>
        <note>catalytic</note>
    </ligand>
</feature>
<comment type="caution">
    <text evidence="8">Lacks conserved residue(s) required for the propagation of feature annotation.</text>
</comment>
<dbReference type="HOGENOM" id="CLU_577879_0_0_1"/>
<feature type="binding site" evidence="8">
    <location>
        <position position="326"/>
    </location>
    <ligand>
        <name>Zn(2+)</name>
        <dbReference type="ChEBI" id="CHEBI:29105"/>
        <note>catalytic</note>
    </ligand>
</feature>
<feature type="active site" evidence="8">
    <location>
        <position position="327"/>
    </location>
</feature>
<dbReference type="Proteomes" id="UP000014500">
    <property type="component" value="Unassembled WGS sequence"/>
</dbReference>
<dbReference type="EMBL" id="JH432022">
    <property type="status" value="NOT_ANNOTATED_CDS"/>
    <property type="molecule type" value="Genomic_DNA"/>
</dbReference>
<keyword evidence="3" id="KW-0378">Hydrolase</keyword>
<name>T1JBW1_STRMM</name>
<keyword evidence="6" id="KW-1015">Disulfide bond</keyword>
<dbReference type="AlphaFoldDB" id="T1JBW1"/>
<keyword evidence="2 8" id="KW-0479">Metal-binding</keyword>
<evidence type="ECO:0000256" key="2">
    <source>
        <dbReference type="ARBA" id="ARBA00022723"/>
    </source>
</evidence>
<accession>T1JBW1</accession>
<keyword evidence="7" id="KW-0325">Glycoprotein</keyword>
<feature type="binding site" evidence="8">
    <location>
        <position position="336"/>
    </location>
    <ligand>
        <name>Zn(2+)</name>
        <dbReference type="ChEBI" id="CHEBI:29105"/>
        <note>catalytic</note>
    </ligand>
</feature>
<dbReference type="Gene3D" id="3.40.390.10">
    <property type="entry name" value="Collagenase (Catalytic Domain)"/>
    <property type="match status" value="1"/>
</dbReference>
<dbReference type="PhylomeDB" id="T1JBW1"/>
<keyword evidence="11" id="KW-1185">Reference proteome</keyword>
<keyword evidence="4 8" id="KW-0862">Zinc</keyword>
<evidence type="ECO:0000256" key="1">
    <source>
        <dbReference type="ARBA" id="ARBA00022670"/>
    </source>
</evidence>
<dbReference type="GO" id="GO:0046872">
    <property type="term" value="F:metal ion binding"/>
    <property type="evidence" value="ECO:0007669"/>
    <property type="project" value="UniProtKB-KW"/>
</dbReference>
<dbReference type="GO" id="GO:0006509">
    <property type="term" value="P:membrane protein ectodomain proteolysis"/>
    <property type="evidence" value="ECO:0007669"/>
    <property type="project" value="TreeGrafter"/>
</dbReference>
<dbReference type="eggNOG" id="KOG3538">
    <property type="taxonomic scope" value="Eukaryota"/>
</dbReference>
<dbReference type="InterPro" id="IPR041645">
    <property type="entry name" value="ADAMTS_CR_2"/>
</dbReference>
<evidence type="ECO:0000313" key="11">
    <source>
        <dbReference type="Proteomes" id="UP000014500"/>
    </source>
</evidence>
<evidence type="ECO:0000259" key="9">
    <source>
        <dbReference type="PROSITE" id="PS50215"/>
    </source>
</evidence>
<keyword evidence="1" id="KW-0645">Protease</keyword>
<dbReference type="SUPFAM" id="SSF55486">
    <property type="entry name" value="Metalloproteases ('zincins'), catalytic domain"/>
    <property type="match status" value="1"/>
</dbReference>
<dbReference type="EnsemblMetazoa" id="SMAR011266-RA">
    <property type="protein sequence ID" value="SMAR011266-PA"/>
    <property type="gene ID" value="SMAR011266"/>
</dbReference>
<feature type="domain" description="Peptidase M12B" evidence="9">
    <location>
        <begin position="167"/>
        <end position="386"/>
    </location>
</feature>
<dbReference type="PANTHER" id="PTHR11905">
    <property type="entry name" value="ADAM A DISINTEGRIN AND METALLOPROTEASE DOMAIN"/>
    <property type="match status" value="1"/>
</dbReference>
<dbReference type="GO" id="GO:0004222">
    <property type="term" value="F:metalloendopeptidase activity"/>
    <property type="evidence" value="ECO:0007669"/>
    <property type="project" value="InterPro"/>
</dbReference>
<evidence type="ECO:0000256" key="3">
    <source>
        <dbReference type="ARBA" id="ARBA00022801"/>
    </source>
</evidence>
<dbReference type="PROSITE" id="PS50215">
    <property type="entry name" value="ADAM_MEPRO"/>
    <property type="match status" value="1"/>
</dbReference>
<proteinExistence type="predicted"/>
<dbReference type="OMA" id="SSKCKMY"/>
<dbReference type="Pfam" id="PF17771">
    <property type="entry name" value="ADAMTS_CR_2"/>
    <property type="match status" value="1"/>
</dbReference>
<evidence type="ECO:0000256" key="7">
    <source>
        <dbReference type="ARBA" id="ARBA00023180"/>
    </source>
</evidence>